<dbReference type="CDD" id="cd01837">
    <property type="entry name" value="SGNH_plant_lipase_like"/>
    <property type="match status" value="1"/>
</dbReference>
<reference evidence="5" key="1">
    <citation type="journal article" date="2012" name="Nat. Commun.">
        <title>The genome of Prunus mume.</title>
        <authorList>
            <person name="Zhang Q."/>
            <person name="Chen W."/>
            <person name="Sun L."/>
            <person name="Zhao F."/>
            <person name="Huang B."/>
            <person name="Yang W."/>
            <person name="Tao Y."/>
            <person name="Wang J."/>
            <person name="Yuan Z."/>
            <person name="Fan G."/>
            <person name="Xing Z."/>
            <person name="Han C."/>
            <person name="Pan H."/>
            <person name="Zhong X."/>
            <person name="Shi W."/>
            <person name="Liang X."/>
            <person name="Du D."/>
            <person name="Sun F."/>
            <person name="Xu Z."/>
            <person name="Hao R."/>
            <person name="Lv T."/>
            <person name="Lv Y."/>
            <person name="Zheng Z."/>
            <person name="Sun M."/>
            <person name="Luo L."/>
            <person name="Cai M."/>
            <person name="Gao Y."/>
            <person name="Wang J."/>
            <person name="Yin Y."/>
            <person name="Xu X."/>
            <person name="Cheng T."/>
            <person name="Wang J."/>
        </authorList>
    </citation>
    <scope>NUCLEOTIDE SEQUENCE [LARGE SCALE GENOMIC DNA]</scope>
</reference>
<comment type="similarity">
    <text evidence="1">Belongs to the 'GDSL' lipolytic enzyme family.</text>
</comment>
<evidence type="ECO:0000256" key="3">
    <source>
        <dbReference type="ARBA" id="ARBA00022801"/>
    </source>
</evidence>
<name>A0ABM0NAK5_PRUMU</name>
<keyword evidence="3" id="KW-0378">Hydrolase</keyword>
<gene>
    <name evidence="6" type="primary">LOC103321832</name>
</gene>
<accession>A0ABM0NAK5</accession>
<dbReference type="GeneID" id="103321832"/>
<sequence length="400" mass="44047">MFSLSLCVPYMIMESHFSKTLVVAILVSLSVSLAPCLVLASTSCKFPAIFNFGDSNSDTGGFSAVFGQARPPHGESYFHGPAGRYCDGRLVIDFIANSLGLPFLSAYLDSVGSNFSHGANFATAASTIRPQNTTLHQSGFSPISLDVQYDEFYDFPPRSQIVRSQGGVFEQLMPKAEDFSRALYTFDIGQNDLAAGFFFNMSTAQVKAYVPDVLNQFKSIVKNVYDQGGRYFWIHNTGPVGCLPYVLARLPVLASQVDKAGCATPYNEVAQFFNHGLKEVVVQLREELPLAAITYVDIYSAKYSLISQPKKHGFEQPIRACCGQGGKYNNNLHCGGKIKVHGREILVGKACQDPSLWVNWDGFHYTQAANKRVFDQIVDGSFSDPPVPLKMVCHRQQQAH</sequence>
<dbReference type="PANTHER" id="PTHR22835:SF588">
    <property type="entry name" value="ALPHA-L-FUCOSIDASE 3"/>
    <property type="match status" value="1"/>
</dbReference>
<dbReference type="InterPro" id="IPR035669">
    <property type="entry name" value="SGNH_plant_lipase-like"/>
</dbReference>
<dbReference type="Pfam" id="PF00657">
    <property type="entry name" value="Lipase_GDSL"/>
    <property type="match status" value="1"/>
</dbReference>
<dbReference type="SUPFAM" id="SSF52266">
    <property type="entry name" value="SGNH hydrolase"/>
    <property type="match status" value="1"/>
</dbReference>
<protein>
    <submittedName>
        <fullName evidence="6">GDSL esterase/lipase At3g26430-like</fullName>
    </submittedName>
</protein>
<keyword evidence="2" id="KW-0732">Signal</keyword>
<dbReference type="PANTHER" id="PTHR22835">
    <property type="entry name" value="ZINC FINGER FYVE DOMAIN CONTAINING PROTEIN"/>
    <property type="match status" value="1"/>
</dbReference>
<evidence type="ECO:0000256" key="1">
    <source>
        <dbReference type="ARBA" id="ARBA00008668"/>
    </source>
</evidence>
<proteinExistence type="inferred from homology"/>
<reference evidence="6" key="2">
    <citation type="submission" date="2025-08" db="UniProtKB">
        <authorList>
            <consortium name="RefSeq"/>
        </authorList>
    </citation>
    <scope>IDENTIFICATION</scope>
</reference>
<dbReference type="RefSeq" id="XP_008221893.1">
    <property type="nucleotide sequence ID" value="XM_008223671.1"/>
</dbReference>
<evidence type="ECO:0000313" key="5">
    <source>
        <dbReference type="Proteomes" id="UP000694861"/>
    </source>
</evidence>
<evidence type="ECO:0000313" key="6">
    <source>
        <dbReference type="RefSeq" id="XP_008221893.1"/>
    </source>
</evidence>
<keyword evidence="5" id="KW-1185">Reference proteome</keyword>
<dbReference type="InterPro" id="IPR036514">
    <property type="entry name" value="SGNH_hydro_sf"/>
</dbReference>
<dbReference type="Gene3D" id="3.40.50.1110">
    <property type="entry name" value="SGNH hydrolase"/>
    <property type="match status" value="1"/>
</dbReference>
<dbReference type="InterPro" id="IPR001087">
    <property type="entry name" value="GDSL"/>
</dbReference>
<evidence type="ECO:0000256" key="2">
    <source>
        <dbReference type="ARBA" id="ARBA00022729"/>
    </source>
</evidence>
<dbReference type="Proteomes" id="UP000694861">
    <property type="component" value="Linkage group LG2"/>
</dbReference>
<organism evidence="5 6">
    <name type="scientific">Prunus mume</name>
    <name type="common">Japanese apricot</name>
    <name type="synonym">Armeniaca mume</name>
    <dbReference type="NCBI Taxonomy" id="102107"/>
    <lineage>
        <taxon>Eukaryota</taxon>
        <taxon>Viridiplantae</taxon>
        <taxon>Streptophyta</taxon>
        <taxon>Embryophyta</taxon>
        <taxon>Tracheophyta</taxon>
        <taxon>Spermatophyta</taxon>
        <taxon>Magnoliopsida</taxon>
        <taxon>eudicotyledons</taxon>
        <taxon>Gunneridae</taxon>
        <taxon>Pentapetalae</taxon>
        <taxon>rosids</taxon>
        <taxon>fabids</taxon>
        <taxon>Rosales</taxon>
        <taxon>Rosaceae</taxon>
        <taxon>Amygdaloideae</taxon>
        <taxon>Amygdaleae</taxon>
        <taxon>Prunus</taxon>
    </lineage>
</organism>
<evidence type="ECO:0000256" key="4">
    <source>
        <dbReference type="ARBA" id="ARBA00023180"/>
    </source>
</evidence>
<keyword evidence="4" id="KW-0325">Glycoprotein</keyword>